<dbReference type="EMBL" id="SHKW01000001">
    <property type="protein sequence ID" value="RZU42202.1"/>
    <property type="molecule type" value="Genomic_DNA"/>
</dbReference>
<proteinExistence type="predicted"/>
<dbReference type="GO" id="GO:0008081">
    <property type="term" value="F:phosphoric diester hydrolase activity"/>
    <property type="evidence" value="ECO:0007669"/>
    <property type="project" value="InterPro"/>
</dbReference>
<dbReference type="AlphaFoldDB" id="A0A4Q7YWB4"/>
<dbReference type="OrthoDB" id="195526at2"/>
<organism evidence="2 3">
    <name type="scientific">Edaphobacter modestus</name>
    <dbReference type="NCBI Taxonomy" id="388466"/>
    <lineage>
        <taxon>Bacteria</taxon>
        <taxon>Pseudomonadati</taxon>
        <taxon>Acidobacteriota</taxon>
        <taxon>Terriglobia</taxon>
        <taxon>Terriglobales</taxon>
        <taxon>Acidobacteriaceae</taxon>
        <taxon>Edaphobacter</taxon>
    </lineage>
</organism>
<dbReference type="Pfam" id="PF16670">
    <property type="entry name" value="PI-PLC-C1"/>
    <property type="match status" value="1"/>
</dbReference>
<evidence type="ECO:0000313" key="2">
    <source>
        <dbReference type="EMBL" id="RZU42202.1"/>
    </source>
</evidence>
<dbReference type="RefSeq" id="WP_130419992.1">
    <property type="nucleotide sequence ID" value="NZ_SHKW01000001.1"/>
</dbReference>
<protein>
    <submittedName>
        <fullName evidence="2">Calcium-dependent phosphoinositide phospholipase C</fullName>
    </submittedName>
</protein>
<dbReference type="CDD" id="cd08589">
    <property type="entry name" value="PI-PLCc_SaPLC1_like"/>
    <property type="match status" value="1"/>
</dbReference>
<keyword evidence="1" id="KW-0732">Signal</keyword>
<keyword evidence="3" id="KW-1185">Reference proteome</keyword>
<dbReference type="Proteomes" id="UP000292958">
    <property type="component" value="Unassembled WGS sequence"/>
</dbReference>
<name>A0A4Q7YWB4_9BACT</name>
<dbReference type="SUPFAM" id="SSF51695">
    <property type="entry name" value="PLC-like phosphodiesterases"/>
    <property type="match status" value="1"/>
</dbReference>
<accession>A0A4Q7YWB4</accession>
<dbReference type="GO" id="GO:0006629">
    <property type="term" value="P:lipid metabolic process"/>
    <property type="evidence" value="ECO:0007669"/>
    <property type="project" value="InterPro"/>
</dbReference>
<evidence type="ECO:0000313" key="3">
    <source>
        <dbReference type="Proteomes" id="UP000292958"/>
    </source>
</evidence>
<dbReference type="InterPro" id="IPR017946">
    <property type="entry name" value="PLC-like_Pdiesterase_TIM-brl"/>
</dbReference>
<reference evidence="2 3" key="1">
    <citation type="submission" date="2019-02" db="EMBL/GenBank/DDBJ databases">
        <title>Genomic Encyclopedia of Archaeal and Bacterial Type Strains, Phase II (KMG-II): from individual species to whole genera.</title>
        <authorList>
            <person name="Goeker M."/>
        </authorList>
    </citation>
    <scope>NUCLEOTIDE SEQUENCE [LARGE SCALE GENOMIC DNA]</scope>
    <source>
        <strain evidence="2 3">DSM 18101</strain>
    </source>
</reference>
<feature type="signal peptide" evidence="1">
    <location>
        <begin position="1"/>
        <end position="23"/>
    </location>
</feature>
<feature type="chain" id="PRO_5020327669" evidence="1">
    <location>
        <begin position="24"/>
        <end position="390"/>
    </location>
</feature>
<sequence length="390" mass="42482">MHKSIALAAAIIAAAASGIQAQAQTAASQDQLVHLNQIQVIGTHNSYNRGFAPSEAKWLQEKNPKAFQALDYAHGSLASQLDGGVRQMEIDIAADPQGGRYSHPRITDLVREAKLPADPVFDPTHEMDKPGLKVIHIVDLNERSNCQLFVECLRQVRSWSQAHPQHGPIFLLIENKAGGVATIPNSVTAPQFTAADFDELDAEIRSVFSPSELIVPDQVRGAYPTLEAAVLAGNWPKLEASRGKVLFLMDQKPSGPIYTAGHPSLRGRILFTNSSPGQPDAAFIEENEAPADKINSLVERGYIVRARADENTIAARTNDTRRRDELLKSGAQFISTDYPAFEMSKWTGYFVALPDETIARCNPVNAPIGCRDQLLEPPLGPTSGVSKTHQ</sequence>
<evidence type="ECO:0000256" key="1">
    <source>
        <dbReference type="SAM" id="SignalP"/>
    </source>
</evidence>
<comment type="caution">
    <text evidence="2">The sequence shown here is derived from an EMBL/GenBank/DDBJ whole genome shotgun (WGS) entry which is preliminary data.</text>
</comment>
<gene>
    <name evidence="2" type="ORF">BDD14_3754</name>
</gene>
<dbReference type="InterPro" id="IPR032075">
    <property type="entry name" value="PI-PLC-C1"/>
</dbReference>
<dbReference type="Gene3D" id="3.20.20.190">
    <property type="entry name" value="Phosphatidylinositol (PI) phosphodiesterase"/>
    <property type="match status" value="1"/>
</dbReference>